<dbReference type="EMBL" id="QVEQ01000009">
    <property type="protein sequence ID" value="RGB70588.1"/>
    <property type="molecule type" value="Genomic_DNA"/>
</dbReference>
<evidence type="ECO:0000313" key="11">
    <source>
        <dbReference type="Proteomes" id="UP000261140"/>
    </source>
</evidence>
<keyword evidence="4" id="KW-0963">Cytoplasm</keyword>
<comment type="catalytic activity">
    <reaction evidence="4">
        <text>N(6)-carboxybiotinyl-L-lysyl-[protein] + acetyl-CoA = N(6)-biotinyl-L-lysyl-[protein] + malonyl-CoA</text>
        <dbReference type="Rhea" id="RHEA:54728"/>
        <dbReference type="Rhea" id="RHEA-COMP:10505"/>
        <dbReference type="Rhea" id="RHEA-COMP:10506"/>
        <dbReference type="ChEBI" id="CHEBI:57288"/>
        <dbReference type="ChEBI" id="CHEBI:57384"/>
        <dbReference type="ChEBI" id="CHEBI:83144"/>
        <dbReference type="ChEBI" id="CHEBI:83145"/>
        <dbReference type="EC" id="2.1.3.15"/>
    </reaction>
</comment>
<dbReference type="SUPFAM" id="SSF52096">
    <property type="entry name" value="ClpP/crotonase"/>
    <property type="match status" value="1"/>
</dbReference>
<keyword evidence="2 4" id="KW-0808">Transferase</keyword>
<dbReference type="RefSeq" id="WP_005935297.1">
    <property type="nucleotide sequence ID" value="NZ_CABVEM010000001.1"/>
</dbReference>
<comment type="cofactor">
    <cofactor evidence="4">
        <name>Zn(2+)</name>
        <dbReference type="ChEBI" id="CHEBI:29105"/>
    </cofactor>
    <text evidence="4">Binds 1 zinc ion per subunit.</text>
</comment>
<dbReference type="HAMAP" id="MF_01395">
    <property type="entry name" value="AcetylCoA_CT_beta"/>
    <property type="match status" value="1"/>
</dbReference>
<dbReference type="KEGG" id="fpra:CG447_11225"/>
<dbReference type="InterPro" id="IPR000438">
    <property type="entry name" value="Acetyl_CoA_COase_Trfase_b_su"/>
</dbReference>
<feature type="binding site" evidence="4">
    <location>
        <position position="40"/>
    </location>
    <ligand>
        <name>Zn(2+)</name>
        <dbReference type="ChEBI" id="CHEBI:29105"/>
    </ligand>
</feature>
<feature type="binding site" evidence="4">
    <location>
        <position position="37"/>
    </location>
    <ligand>
        <name>Zn(2+)</name>
        <dbReference type="ChEBI" id="CHEBI:29105"/>
    </ligand>
</feature>
<reference evidence="10 11" key="2">
    <citation type="submission" date="2018-08" db="EMBL/GenBank/DDBJ databases">
        <title>A genome reference for cultivated species of the human gut microbiota.</title>
        <authorList>
            <person name="Zou Y."/>
            <person name="Xue W."/>
            <person name="Luo G."/>
        </authorList>
    </citation>
    <scope>NUCLEOTIDE SEQUENCE [LARGE SCALE GENOMIC DNA]</scope>
    <source>
        <strain evidence="7 11">AF36-11AT</strain>
        <strain evidence="8 10">AM42-11AC</strain>
    </source>
</reference>
<dbReference type="GO" id="GO:0006633">
    <property type="term" value="P:fatty acid biosynthetic process"/>
    <property type="evidence" value="ECO:0007669"/>
    <property type="project" value="UniProtKB-KW"/>
</dbReference>
<dbReference type="GO" id="GO:2001295">
    <property type="term" value="P:malonyl-CoA biosynthetic process"/>
    <property type="evidence" value="ECO:0007669"/>
    <property type="project" value="UniProtKB-UniRule"/>
</dbReference>
<keyword evidence="3 4" id="KW-0443">Lipid metabolism</keyword>
<sequence length="290" mass="31544">MNDIRDLLPNRMRERTFQLKAKRDAGAVWHEPQFVECKQCGRRAARTLWARSLYVCPNCGYHMPIGGYYRLSLVLDHGSFRELDADLDPQDVLNFPGYGEKLAAAQNKTGLHEAAVTAVGRIGGVACVAAVLDSRFFMGSMSTAVGEKITRAVEYATAKRLPLVIFSASGGARMQEGIFSLMQMAKTSAAIQRFSAKGGLYVSVLTHPTTGGVTASFASLGDIMLAEPGALIGFAGPRVIEQTIGEKLPAGFQRSEFQMEHGFVDQVVPRSQLRDTLIQVLQLHAGGKHE</sequence>
<evidence type="ECO:0000256" key="4">
    <source>
        <dbReference type="HAMAP-Rule" id="MF_01395"/>
    </source>
</evidence>
<evidence type="ECO:0000256" key="2">
    <source>
        <dbReference type="ARBA" id="ARBA00022679"/>
    </source>
</evidence>
<dbReference type="InterPro" id="IPR034733">
    <property type="entry name" value="AcCoA_carboxyl_beta"/>
</dbReference>
<accession>A0A291TCA7</accession>
<dbReference type="GO" id="GO:0005524">
    <property type="term" value="F:ATP binding"/>
    <property type="evidence" value="ECO:0007669"/>
    <property type="project" value="UniProtKB-KW"/>
</dbReference>
<dbReference type="GO" id="GO:0009317">
    <property type="term" value="C:acetyl-CoA carboxylase complex"/>
    <property type="evidence" value="ECO:0007669"/>
    <property type="project" value="InterPro"/>
</dbReference>
<reference evidence="6 9" key="1">
    <citation type="submission" date="2017-10" db="EMBL/GenBank/DDBJ databases">
        <title>Complete Genome Sequence of Faecalibacterium prausnitzii isolated from the gut of healthy adult Indian.</title>
        <authorList>
            <person name="Bag S."/>
            <person name="Ghosh T.S."/>
            <person name="Das B."/>
        </authorList>
    </citation>
    <scope>NUCLEOTIDE SEQUENCE [LARGE SCALE GENOMIC DNA]</scope>
    <source>
        <strain evidence="6 9">Indica</strain>
    </source>
</reference>
<dbReference type="PROSITE" id="PS50980">
    <property type="entry name" value="COA_CT_NTER"/>
    <property type="match status" value="1"/>
</dbReference>
<keyword evidence="1 4" id="KW-0444">Lipid biosynthesis</keyword>
<comment type="subcellular location">
    <subcellularLocation>
        <location evidence="4">Cytoplasm</location>
    </subcellularLocation>
</comment>
<dbReference type="Pfam" id="PF01039">
    <property type="entry name" value="Carboxyl_trans"/>
    <property type="match status" value="1"/>
</dbReference>
<evidence type="ECO:0000256" key="1">
    <source>
        <dbReference type="ARBA" id="ARBA00022516"/>
    </source>
</evidence>
<evidence type="ECO:0000313" key="10">
    <source>
        <dbReference type="Proteomes" id="UP000261079"/>
    </source>
</evidence>
<keyword evidence="4" id="KW-0275">Fatty acid biosynthesis</keyword>
<gene>
    <name evidence="4" type="primary">accD</name>
    <name evidence="6" type="ORF">CRH10_10025</name>
    <name evidence="8" type="ORF">DW905_11885</name>
    <name evidence="7" type="ORF">DWZ89_10525</name>
</gene>
<dbReference type="GeneID" id="90661208"/>
<evidence type="ECO:0000313" key="6">
    <source>
        <dbReference type="EMBL" id="ATL90611.1"/>
    </source>
</evidence>
<feature type="zinc finger region" description="C4-type" evidence="4">
    <location>
        <begin position="37"/>
        <end position="59"/>
    </location>
</feature>
<keyword evidence="4" id="KW-0067">ATP-binding</keyword>
<evidence type="ECO:0000313" key="7">
    <source>
        <dbReference type="EMBL" id="RGB70588.1"/>
    </source>
</evidence>
<dbReference type="EMBL" id="CP023819">
    <property type="protein sequence ID" value="ATL90611.1"/>
    <property type="molecule type" value="Genomic_DNA"/>
</dbReference>
<dbReference type="EC" id="2.1.3.15" evidence="4"/>
<keyword evidence="4" id="KW-0863">Zinc-finger</keyword>
<dbReference type="UniPathway" id="UPA00655">
    <property type="reaction ID" value="UER00711"/>
</dbReference>
<dbReference type="GO" id="GO:0003989">
    <property type="term" value="F:acetyl-CoA carboxylase activity"/>
    <property type="evidence" value="ECO:0007669"/>
    <property type="project" value="InterPro"/>
</dbReference>
<comment type="similarity">
    <text evidence="4">Belongs to the AccD/PCCB family.</text>
</comment>
<dbReference type="NCBIfam" id="TIGR00515">
    <property type="entry name" value="accD"/>
    <property type="match status" value="1"/>
</dbReference>
<dbReference type="EMBL" id="QVEZ01000009">
    <property type="protein sequence ID" value="RGC04386.1"/>
    <property type="molecule type" value="Genomic_DNA"/>
</dbReference>
<comment type="subunit">
    <text evidence="4">Acetyl-CoA carboxylase is a heterohexamer composed of biotin carboxyl carrier protein (AccB), biotin carboxylase (AccC) and two subunits each of ACCase subunit alpha (AccA) and ACCase subunit beta (AccD).</text>
</comment>
<dbReference type="PANTHER" id="PTHR42995">
    <property type="entry name" value="ACETYL-COENZYME A CARBOXYLASE CARBOXYL TRANSFERASE SUBUNIT BETA, CHLOROPLASTIC"/>
    <property type="match status" value="1"/>
</dbReference>
<dbReference type="PRINTS" id="PR01070">
    <property type="entry name" value="ACCCTRFRASEB"/>
</dbReference>
<evidence type="ECO:0000256" key="3">
    <source>
        <dbReference type="ARBA" id="ARBA00023098"/>
    </source>
</evidence>
<feature type="domain" description="CoA carboxyltransferase N-terminal" evidence="5">
    <location>
        <begin position="33"/>
        <end position="290"/>
    </location>
</feature>
<keyword evidence="4" id="KW-0276">Fatty acid metabolism</keyword>
<comment type="function">
    <text evidence="4">Component of the acetyl coenzyme A carboxylase (ACC) complex. Biotin carboxylase (BC) catalyzes the carboxylation of biotin on its carrier protein (BCCP) and then the CO(2) group is transferred by the transcarboxylase to acetyl-CoA to form malonyl-CoA.</text>
</comment>
<organism evidence="6 9">
    <name type="scientific">Faecalibacterium prausnitzii</name>
    <dbReference type="NCBI Taxonomy" id="853"/>
    <lineage>
        <taxon>Bacteria</taxon>
        <taxon>Bacillati</taxon>
        <taxon>Bacillota</taxon>
        <taxon>Clostridia</taxon>
        <taxon>Eubacteriales</taxon>
        <taxon>Oscillospiraceae</taxon>
        <taxon>Faecalibacterium</taxon>
    </lineage>
</organism>
<keyword evidence="4" id="KW-0479">Metal-binding</keyword>
<dbReference type="Proteomes" id="UP000261079">
    <property type="component" value="Unassembled WGS sequence"/>
</dbReference>
<evidence type="ECO:0000259" key="5">
    <source>
        <dbReference type="PROSITE" id="PS50980"/>
    </source>
</evidence>
<dbReference type="PANTHER" id="PTHR42995:SF5">
    <property type="entry name" value="ACETYL-COENZYME A CARBOXYLASE CARBOXYL TRANSFERASE SUBUNIT BETA, CHLOROPLASTIC"/>
    <property type="match status" value="1"/>
</dbReference>
<keyword evidence="4" id="KW-0547">Nucleotide-binding</keyword>
<comment type="pathway">
    <text evidence="4">Lipid metabolism; malonyl-CoA biosynthesis; malonyl-CoA from acetyl-CoA: step 1/1.</text>
</comment>
<name>A0A291TCA7_9FIRM</name>
<proteinExistence type="inferred from homology"/>
<dbReference type="GO" id="GO:0016743">
    <property type="term" value="F:carboxyl- or carbamoyltransferase activity"/>
    <property type="evidence" value="ECO:0007669"/>
    <property type="project" value="UniProtKB-UniRule"/>
</dbReference>
<dbReference type="InterPro" id="IPR029045">
    <property type="entry name" value="ClpP/crotonase-like_dom_sf"/>
</dbReference>
<evidence type="ECO:0000313" key="9">
    <source>
        <dbReference type="Proteomes" id="UP000223709"/>
    </source>
</evidence>
<feature type="binding site" evidence="4">
    <location>
        <position position="59"/>
    </location>
    <ligand>
        <name>Zn(2+)</name>
        <dbReference type="ChEBI" id="CHEBI:29105"/>
    </ligand>
</feature>
<keyword evidence="7" id="KW-0436">Ligase</keyword>
<dbReference type="InterPro" id="IPR011762">
    <property type="entry name" value="COA_CT_N"/>
</dbReference>
<keyword evidence="4" id="KW-0862">Zinc</keyword>
<dbReference type="AlphaFoldDB" id="A0A291TCA7"/>
<dbReference type="GO" id="GO:0008270">
    <property type="term" value="F:zinc ion binding"/>
    <property type="evidence" value="ECO:0007669"/>
    <property type="project" value="UniProtKB-UniRule"/>
</dbReference>
<feature type="binding site" evidence="4">
    <location>
        <position position="56"/>
    </location>
    <ligand>
        <name>Zn(2+)</name>
        <dbReference type="ChEBI" id="CHEBI:29105"/>
    </ligand>
</feature>
<dbReference type="Proteomes" id="UP000223709">
    <property type="component" value="Chromosome"/>
</dbReference>
<dbReference type="Gene3D" id="3.90.226.10">
    <property type="entry name" value="2-enoyl-CoA Hydratase, Chain A, domain 1"/>
    <property type="match status" value="1"/>
</dbReference>
<dbReference type="Proteomes" id="UP000261140">
    <property type="component" value="Unassembled WGS sequence"/>
</dbReference>
<evidence type="ECO:0000313" key="8">
    <source>
        <dbReference type="EMBL" id="RGC04386.1"/>
    </source>
</evidence>
<protein>
    <recommendedName>
        <fullName evidence="4">Acetyl-coenzyme A carboxylase carboxyl transferase subunit beta</fullName>
        <shortName evidence="4">ACCase subunit beta</shortName>
        <shortName evidence="4">Acetyl-CoA carboxylase carboxyltransferase subunit beta</shortName>
        <ecNumber evidence="4">2.1.3.15</ecNumber>
    </recommendedName>
</protein>